<evidence type="ECO:0000313" key="4">
    <source>
        <dbReference type="Proteomes" id="UP000018208"/>
    </source>
</evidence>
<dbReference type="EMBL" id="AUWU02000004">
    <property type="protein sequence ID" value="KAH0573661.1"/>
    <property type="molecule type" value="Genomic_DNA"/>
</dbReference>
<reference evidence="2 3" key="1">
    <citation type="journal article" date="2014" name="PLoS Genet.">
        <title>The Genome of Spironucleus salmonicida Highlights a Fish Pathogen Adapted to Fluctuating Environments.</title>
        <authorList>
            <person name="Xu F."/>
            <person name="Jerlstrom-Hultqvist J."/>
            <person name="Einarsson E."/>
            <person name="Astvaldsson A."/>
            <person name="Svard S.G."/>
            <person name="Andersson J.O."/>
        </authorList>
    </citation>
    <scope>NUCLEOTIDE SEQUENCE</scope>
    <source>
        <strain evidence="3">ATCC 50377</strain>
    </source>
</reference>
<dbReference type="AlphaFoldDB" id="V6M5E1"/>
<proteinExistence type="predicted"/>
<dbReference type="EMBL" id="KI545981">
    <property type="protein sequence ID" value="EST48579.1"/>
    <property type="molecule type" value="Genomic_DNA"/>
</dbReference>
<evidence type="ECO:0000313" key="3">
    <source>
        <dbReference type="EMBL" id="KAH0573661.1"/>
    </source>
</evidence>
<name>V6M5E1_9EUKA</name>
<keyword evidence="1" id="KW-0472">Membrane</keyword>
<keyword evidence="1" id="KW-1133">Transmembrane helix</keyword>
<protein>
    <submittedName>
        <fullName evidence="2">Cysteine-rich membrane protein 2</fullName>
    </submittedName>
</protein>
<evidence type="ECO:0000313" key="2">
    <source>
        <dbReference type="EMBL" id="EST48579.1"/>
    </source>
</evidence>
<gene>
    <name evidence="2" type="ORF">SS50377_11190</name>
    <name evidence="3" type="ORF">SS50377_23596</name>
</gene>
<sequence>MSDAPVMPDLPQLPEQIGEHNQVSSNPQVIQPQIIFVQQVQQPQPLTVFDIYCKCVAPKFDSCKCCVGGCTALFAGCGLCCCISCYGSSKLDKCDVCLAGFVMWLTSSFVVGWVVACIVGCQICYN</sequence>
<organism evidence="2">
    <name type="scientific">Spironucleus salmonicida</name>
    <dbReference type="NCBI Taxonomy" id="348837"/>
    <lineage>
        <taxon>Eukaryota</taxon>
        <taxon>Metamonada</taxon>
        <taxon>Diplomonadida</taxon>
        <taxon>Hexamitidae</taxon>
        <taxon>Hexamitinae</taxon>
        <taxon>Spironucleus</taxon>
    </lineage>
</organism>
<dbReference type="VEuPathDB" id="GiardiaDB:SS50377_23596"/>
<reference evidence="3" key="2">
    <citation type="submission" date="2020-12" db="EMBL/GenBank/DDBJ databases">
        <title>New Spironucleus salmonicida genome in near-complete chromosomes.</title>
        <authorList>
            <person name="Xu F."/>
            <person name="Kurt Z."/>
            <person name="Jimenez-Gonzalez A."/>
            <person name="Astvaldsson A."/>
            <person name="Andersson J.O."/>
            <person name="Svard S.G."/>
        </authorList>
    </citation>
    <scope>NUCLEOTIDE SEQUENCE</scope>
    <source>
        <strain evidence="3">ATCC 50377</strain>
    </source>
</reference>
<evidence type="ECO:0000256" key="1">
    <source>
        <dbReference type="SAM" id="Phobius"/>
    </source>
</evidence>
<accession>V6M5E1</accession>
<keyword evidence="4" id="KW-1185">Reference proteome</keyword>
<keyword evidence="1" id="KW-0812">Transmembrane</keyword>
<dbReference type="Proteomes" id="UP000018208">
    <property type="component" value="Unassembled WGS sequence"/>
</dbReference>
<feature type="transmembrane region" description="Helical" evidence="1">
    <location>
        <begin position="101"/>
        <end position="125"/>
    </location>
</feature>